<dbReference type="InterPro" id="IPR028082">
    <property type="entry name" value="Peripla_BP_I"/>
</dbReference>
<dbReference type="PANTHER" id="PTHR34836">
    <property type="entry name" value="OS06G0188250 PROTEIN"/>
    <property type="match status" value="1"/>
</dbReference>
<gene>
    <name evidence="7" type="ORF">OIU74_007068</name>
</gene>
<evidence type="ECO:0000313" key="7">
    <source>
        <dbReference type="EMBL" id="KAJ6722386.1"/>
    </source>
</evidence>
<dbReference type="AlphaFoldDB" id="A0A9Q0U2U7"/>
<evidence type="ECO:0000256" key="5">
    <source>
        <dbReference type="SAM" id="SignalP"/>
    </source>
</evidence>
<dbReference type="GO" id="GO:0016020">
    <property type="term" value="C:membrane"/>
    <property type="evidence" value="ECO:0007669"/>
    <property type="project" value="UniProtKB-SubCell"/>
</dbReference>
<dbReference type="EMBL" id="JAPFFM010000013">
    <property type="protein sequence ID" value="KAJ6722386.1"/>
    <property type="molecule type" value="Genomic_DNA"/>
</dbReference>
<evidence type="ECO:0000313" key="8">
    <source>
        <dbReference type="Proteomes" id="UP001151752"/>
    </source>
</evidence>
<keyword evidence="5" id="KW-0732">Signal</keyword>
<accession>A0A9Q0U2U7</accession>
<evidence type="ECO:0000259" key="6">
    <source>
        <dbReference type="Pfam" id="PF01094"/>
    </source>
</evidence>
<dbReference type="Proteomes" id="UP001151752">
    <property type="component" value="Chromosome 14"/>
</dbReference>
<evidence type="ECO:0000256" key="2">
    <source>
        <dbReference type="ARBA" id="ARBA00022692"/>
    </source>
</evidence>
<keyword evidence="4" id="KW-0472">Membrane</keyword>
<dbReference type="SUPFAM" id="SSF53822">
    <property type="entry name" value="Periplasmic binding protein-like I"/>
    <property type="match status" value="1"/>
</dbReference>
<sequence>MSPLLSFFLVLPLLLESKATAIEAGDNCSLITHRITGKIGGVINYNSRAGKEQKVAMEMAVEDYFRSSCSQQLTLQLEDSGGDSSTVASATKQVQSIIGTMTAQETGLFSEVDMNMKNTPIISLTSPAITPPSMAHQLPYFLQMSNHITLHMQCLADIVGHFKWRKVTALYEHKNGFSAYSGIVTLLSDMLKVVNSEISDHSDLSSLSSVLNPEITIEQELIKLRSKSNRDLHSFSIFLGIGYPAL</sequence>
<proteinExistence type="predicted"/>
<name>A0A9Q0U2U7_9ROSI</name>
<feature type="domain" description="Receptor ligand binding region" evidence="6">
    <location>
        <begin position="54"/>
        <end position="197"/>
    </location>
</feature>
<evidence type="ECO:0000256" key="4">
    <source>
        <dbReference type="ARBA" id="ARBA00023136"/>
    </source>
</evidence>
<organism evidence="7 8">
    <name type="scientific">Salix koriyanagi</name>
    <dbReference type="NCBI Taxonomy" id="2511006"/>
    <lineage>
        <taxon>Eukaryota</taxon>
        <taxon>Viridiplantae</taxon>
        <taxon>Streptophyta</taxon>
        <taxon>Embryophyta</taxon>
        <taxon>Tracheophyta</taxon>
        <taxon>Spermatophyta</taxon>
        <taxon>Magnoliopsida</taxon>
        <taxon>eudicotyledons</taxon>
        <taxon>Gunneridae</taxon>
        <taxon>Pentapetalae</taxon>
        <taxon>rosids</taxon>
        <taxon>fabids</taxon>
        <taxon>Malpighiales</taxon>
        <taxon>Salicaceae</taxon>
        <taxon>Saliceae</taxon>
        <taxon>Salix</taxon>
    </lineage>
</organism>
<comment type="caution">
    <text evidence="7">The sequence shown here is derived from an EMBL/GenBank/DDBJ whole genome shotgun (WGS) entry which is preliminary data.</text>
</comment>
<dbReference type="Pfam" id="PF01094">
    <property type="entry name" value="ANF_receptor"/>
    <property type="match status" value="1"/>
</dbReference>
<reference evidence="7" key="1">
    <citation type="submission" date="2022-11" db="EMBL/GenBank/DDBJ databases">
        <authorList>
            <person name="Hyden B.L."/>
            <person name="Feng K."/>
            <person name="Yates T."/>
            <person name="Jawdy S."/>
            <person name="Smart L.B."/>
            <person name="Muchero W."/>
        </authorList>
    </citation>
    <scope>NUCLEOTIDE SEQUENCE</scope>
    <source>
        <tissue evidence="7">Shoot tip</tissue>
    </source>
</reference>
<dbReference type="InterPro" id="IPR001828">
    <property type="entry name" value="ANF_lig-bd_rcpt"/>
</dbReference>
<protein>
    <submittedName>
        <fullName evidence="7">IONOTROPIC GLUTAMATE RECEPTOR</fullName>
    </submittedName>
</protein>
<evidence type="ECO:0000256" key="3">
    <source>
        <dbReference type="ARBA" id="ARBA00022989"/>
    </source>
</evidence>
<comment type="subcellular location">
    <subcellularLocation>
        <location evidence="1">Membrane</location>
    </subcellularLocation>
</comment>
<keyword evidence="7" id="KW-0675">Receptor</keyword>
<dbReference type="InterPro" id="IPR015683">
    <property type="entry name" value="Ionotropic_Glu_rcpt"/>
</dbReference>
<evidence type="ECO:0000256" key="1">
    <source>
        <dbReference type="ARBA" id="ARBA00004370"/>
    </source>
</evidence>
<feature type="signal peptide" evidence="5">
    <location>
        <begin position="1"/>
        <end position="21"/>
    </location>
</feature>
<keyword evidence="8" id="KW-1185">Reference proteome</keyword>
<reference evidence="7" key="2">
    <citation type="journal article" date="2023" name="Int. J. Mol. Sci.">
        <title>De Novo Assembly and Annotation of 11 Diverse Shrub Willow (Salix) Genomes Reveals Novel Gene Organization in Sex-Linked Regions.</title>
        <authorList>
            <person name="Hyden B."/>
            <person name="Feng K."/>
            <person name="Yates T.B."/>
            <person name="Jawdy S."/>
            <person name="Cereghino C."/>
            <person name="Smart L.B."/>
            <person name="Muchero W."/>
        </authorList>
    </citation>
    <scope>NUCLEOTIDE SEQUENCE</scope>
    <source>
        <tissue evidence="7">Shoot tip</tissue>
    </source>
</reference>
<dbReference type="Gene3D" id="3.40.50.2300">
    <property type="match status" value="2"/>
</dbReference>
<keyword evidence="2" id="KW-0812">Transmembrane</keyword>
<feature type="chain" id="PRO_5040222768" evidence="5">
    <location>
        <begin position="22"/>
        <end position="246"/>
    </location>
</feature>
<keyword evidence="3" id="KW-1133">Transmembrane helix</keyword>
<dbReference type="PANTHER" id="PTHR34836:SF1">
    <property type="entry name" value="OS09G0428600 PROTEIN"/>
    <property type="match status" value="1"/>
</dbReference>